<feature type="region of interest" description="Disordered" evidence="14">
    <location>
        <begin position="127"/>
        <end position="149"/>
    </location>
</feature>
<keyword evidence="8" id="KW-0378">Hydrolase</keyword>
<dbReference type="GO" id="GO:0031297">
    <property type="term" value="P:replication fork processing"/>
    <property type="evidence" value="ECO:0007669"/>
    <property type="project" value="TreeGrafter"/>
</dbReference>
<evidence type="ECO:0000313" key="15">
    <source>
        <dbReference type="EMBL" id="CAG5126506.1"/>
    </source>
</evidence>
<keyword evidence="7" id="KW-0227">DNA damage</keyword>
<organism evidence="15 16">
    <name type="scientific">Candidula unifasciata</name>
    <dbReference type="NCBI Taxonomy" id="100452"/>
    <lineage>
        <taxon>Eukaryota</taxon>
        <taxon>Metazoa</taxon>
        <taxon>Spiralia</taxon>
        <taxon>Lophotrochozoa</taxon>
        <taxon>Mollusca</taxon>
        <taxon>Gastropoda</taxon>
        <taxon>Heterobranchia</taxon>
        <taxon>Euthyneura</taxon>
        <taxon>Panpulmonata</taxon>
        <taxon>Eupulmonata</taxon>
        <taxon>Stylommatophora</taxon>
        <taxon>Helicina</taxon>
        <taxon>Helicoidea</taxon>
        <taxon>Geomitridae</taxon>
        <taxon>Candidula</taxon>
    </lineage>
</organism>
<evidence type="ECO:0000256" key="8">
    <source>
        <dbReference type="ARBA" id="ARBA00022801"/>
    </source>
</evidence>
<dbReference type="GO" id="GO:0008821">
    <property type="term" value="F:crossover junction DNA endonuclease activity"/>
    <property type="evidence" value="ECO:0007669"/>
    <property type="project" value="TreeGrafter"/>
</dbReference>
<dbReference type="Gene3D" id="3.40.50.10130">
    <property type="match status" value="1"/>
</dbReference>
<keyword evidence="9" id="KW-0460">Magnesium</keyword>
<gene>
    <name evidence="15" type="ORF">CUNI_LOCUS12064</name>
</gene>
<dbReference type="GO" id="GO:0005634">
    <property type="term" value="C:nucleus"/>
    <property type="evidence" value="ECO:0007669"/>
    <property type="project" value="UniProtKB-SubCell"/>
</dbReference>
<keyword evidence="6" id="KW-0255">Endonuclease</keyword>
<dbReference type="GO" id="GO:0006302">
    <property type="term" value="P:double-strand break repair"/>
    <property type="evidence" value="ECO:0007669"/>
    <property type="project" value="TreeGrafter"/>
</dbReference>
<dbReference type="Pfam" id="PF21292">
    <property type="entry name" value="EME1-MUS81_C"/>
    <property type="match status" value="1"/>
</dbReference>
<name>A0A8S3ZHC4_9EUPU</name>
<evidence type="ECO:0000256" key="5">
    <source>
        <dbReference type="ARBA" id="ARBA00022723"/>
    </source>
</evidence>
<dbReference type="OrthoDB" id="343092at2759"/>
<evidence type="ECO:0000313" key="16">
    <source>
        <dbReference type="Proteomes" id="UP000678393"/>
    </source>
</evidence>
<keyword evidence="16" id="KW-1185">Reference proteome</keyword>
<protein>
    <recommendedName>
        <fullName evidence="17">ERCC4 domain-containing protein</fullName>
    </recommendedName>
</protein>
<sequence length="314" mass="34981">MLTVFVDPAVAPLDKQKDLILKACADIGVICDFVPQRVERTVSWYPPLDIQPSAREVVQKEIMAVMHAEEAVCMINSYIQMRQGQASNHMSLRDWVSSLQSAVGDKNLSVFIVGLHKYFSSHKTAAKQKHREAVTGKPARGKNKNVLTGPHITAGDAEEAFVEVQLFTGCIIQQVDTDEELAQQIKLSTKAVIEKPNKKDRFDNIFSFLEEGTSGLTVNKQGQGLRNVWKHQLMQLKNVGADMADAIVSAYPSPSLLFQACKSDSSSRETEKLLSELNVRRHASVIATNRKVGKEQARRLYTFITSTDPEEIIK</sequence>
<evidence type="ECO:0000256" key="13">
    <source>
        <dbReference type="ARBA" id="ARBA00023254"/>
    </source>
</evidence>
<evidence type="ECO:0000256" key="1">
    <source>
        <dbReference type="ARBA" id="ARBA00001946"/>
    </source>
</evidence>
<evidence type="ECO:0000256" key="11">
    <source>
        <dbReference type="ARBA" id="ARBA00023204"/>
    </source>
</evidence>
<dbReference type="PANTHER" id="PTHR21077">
    <property type="entry name" value="EME1 PROTEIN"/>
    <property type="match status" value="1"/>
</dbReference>
<comment type="similarity">
    <text evidence="3">Belongs to the EME1/MMS4 family.</text>
</comment>
<accession>A0A8S3ZHC4</accession>
<dbReference type="Proteomes" id="UP000678393">
    <property type="component" value="Unassembled WGS sequence"/>
</dbReference>
<evidence type="ECO:0008006" key="17">
    <source>
        <dbReference type="Google" id="ProtNLM"/>
    </source>
</evidence>
<evidence type="ECO:0000256" key="7">
    <source>
        <dbReference type="ARBA" id="ARBA00022763"/>
    </source>
</evidence>
<keyword evidence="10" id="KW-0233">DNA recombination</keyword>
<comment type="cofactor">
    <cofactor evidence="1">
        <name>Mg(2+)</name>
        <dbReference type="ChEBI" id="CHEBI:18420"/>
    </cofactor>
</comment>
<comment type="subcellular location">
    <subcellularLocation>
        <location evidence="2">Nucleus</location>
    </subcellularLocation>
</comment>
<dbReference type="GO" id="GO:0000712">
    <property type="term" value="P:resolution of meiotic recombination intermediates"/>
    <property type="evidence" value="ECO:0007669"/>
    <property type="project" value="TreeGrafter"/>
</dbReference>
<dbReference type="FunFam" id="1.10.150.670:FF:000002">
    <property type="entry name" value="Crossover junction endonuclease EME1"/>
    <property type="match status" value="1"/>
</dbReference>
<keyword evidence="13" id="KW-0469">Meiosis</keyword>
<evidence type="ECO:0000256" key="6">
    <source>
        <dbReference type="ARBA" id="ARBA00022759"/>
    </source>
</evidence>
<evidence type="ECO:0000256" key="2">
    <source>
        <dbReference type="ARBA" id="ARBA00004123"/>
    </source>
</evidence>
<comment type="caution">
    <text evidence="15">The sequence shown here is derived from an EMBL/GenBank/DDBJ whole genome shotgun (WGS) entry which is preliminary data.</text>
</comment>
<keyword evidence="12" id="KW-0539">Nucleus</keyword>
<dbReference type="GO" id="GO:0048476">
    <property type="term" value="C:Holliday junction resolvase complex"/>
    <property type="evidence" value="ECO:0007669"/>
    <property type="project" value="InterPro"/>
</dbReference>
<evidence type="ECO:0000256" key="12">
    <source>
        <dbReference type="ARBA" id="ARBA00023242"/>
    </source>
</evidence>
<evidence type="ECO:0000256" key="4">
    <source>
        <dbReference type="ARBA" id="ARBA00022722"/>
    </source>
</evidence>
<evidence type="ECO:0000256" key="9">
    <source>
        <dbReference type="ARBA" id="ARBA00022842"/>
    </source>
</evidence>
<dbReference type="GO" id="GO:0046872">
    <property type="term" value="F:metal ion binding"/>
    <property type="evidence" value="ECO:0007669"/>
    <property type="project" value="UniProtKB-KW"/>
</dbReference>
<dbReference type="EMBL" id="CAJHNH020002371">
    <property type="protein sequence ID" value="CAG5126506.1"/>
    <property type="molecule type" value="Genomic_DNA"/>
</dbReference>
<dbReference type="AlphaFoldDB" id="A0A8S3ZHC4"/>
<dbReference type="PANTHER" id="PTHR21077:SF5">
    <property type="entry name" value="CROSSOVER JUNCTION ENDONUCLEASE MMS4"/>
    <property type="match status" value="1"/>
</dbReference>
<reference evidence="15" key="1">
    <citation type="submission" date="2021-04" db="EMBL/GenBank/DDBJ databases">
        <authorList>
            <consortium name="Molecular Ecology Group"/>
        </authorList>
    </citation>
    <scope>NUCLEOTIDE SEQUENCE</scope>
</reference>
<evidence type="ECO:0000256" key="14">
    <source>
        <dbReference type="SAM" id="MobiDB-lite"/>
    </source>
</evidence>
<dbReference type="InterPro" id="IPR033310">
    <property type="entry name" value="Mms4/EME1/EME2"/>
</dbReference>
<dbReference type="Gene3D" id="1.10.150.670">
    <property type="entry name" value="Crossover junction endonuclease EME1, DNA-binding domain"/>
    <property type="match status" value="1"/>
</dbReference>
<evidence type="ECO:0000256" key="3">
    <source>
        <dbReference type="ARBA" id="ARBA00005313"/>
    </source>
</evidence>
<evidence type="ECO:0000256" key="10">
    <source>
        <dbReference type="ARBA" id="ARBA00023172"/>
    </source>
</evidence>
<keyword evidence="5" id="KW-0479">Metal-binding</keyword>
<dbReference type="GO" id="GO:0031573">
    <property type="term" value="P:mitotic intra-S DNA damage checkpoint signaling"/>
    <property type="evidence" value="ECO:0007669"/>
    <property type="project" value="TreeGrafter"/>
</dbReference>
<keyword evidence="11" id="KW-0234">DNA repair</keyword>
<dbReference type="InterPro" id="IPR042530">
    <property type="entry name" value="EME1/EME2_C"/>
</dbReference>
<proteinExistence type="inferred from homology"/>
<keyword evidence="4" id="KW-0540">Nuclease</keyword>